<evidence type="ECO:0000256" key="7">
    <source>
        <dbReference type="SAM" id="SignalP"/>
    </source>
</evidence>
<dbReference type="Proteomes" id="UP000243750">
    <property type="component" value="Unassembled WGS sequence"/>
</dbReference>
<organism evidence="9 11">
    <name type="scientific">Halopseudomonas pelagia</name>
    <dbReference type="NCBI Taxonomy" id="553151"/>
    <lineage>
        <taxon>Bacteria</taxon>
        <taxon>Pseudomonadati</taxon>
        <taxon>Pseudomonadota</taxon>
        <taxon>Gammaproteobacteria</taxon>
        <taxon>Pseudomonadales</taxon>
        <taxon>Pseudomonadaceae</taxon>
        <taxon>Halopseudomonas</taxon>
    </lineage>
</organism>
<evidence type="ECO:0000256" key="4">
    <source>
        <dbReference type="ARBA" id="ARBA00015376"/>
    </source>
</evidence>
<comment type="subcellular location">
    <subcellularLocation>
        <location evidence="1">Periplasm</location>
    </subcellularLocation>
</comment>
<evidence type="ECO:0000256" key="5">
    <source>
        <dbReference type="ARBA" id="ARBA00022729"/>
    </source>
</evidence>
<feature type="signal peptide" evidence="7">
    <location>
        <begin position="1"/>
        <end position="23"/>
    </location>
</feature>
<evidence type="ECO:0000256" key="6">
    <source>
        <dbReference type="ARBA" id="ARBA00022764"/>
    </source>
</evidence>
<evidence type="ECO:0000313" key="11">
    <source>
        <dbReference type="Proteomes" id="UP000243750"/>
    </source>
</evidence>
<reference evidence="9 11" key="1">
    <citation type="submission" date="2017-09" db="EMBL/GenBank/DDBJ databases">
        <title>Bacterial and phytoplankton interrelationship in Kongsfjorden, an Arctic fjord.</title>
        <authorList>
            <person name="Sinha R."/>
            <person name="Krishnan K."/>
        </authorList>
    </citation>
    <scope>NUCLEOTIDE SEQUENCE [LARGE SCALE GENOMIC DNA]</scope>
    <source>
        <strain evidence="9 11">58</strain>
    </source>
</reference>
<dbReference type="SUPFAM" id="SSF74650">
    <property type="entry name" value="Galactose mutarotase-like"/>
    <property type="match status" value="1"/>
</dbReference>
<dbReference type="PANTHER" id="PTHR30504:SF4">
    <property type="entry name" value="GLUCANS BIOSYNTHESIS PROTEIN G"/>
    <property type="match status" value="1"/>
</dbReference>
<keyword evidence="5 7" id="KW-0732">Signal</keyword>
<dbReference type="InterPro" id="IPR011013">
    <property type="entry name" value="Gal_mutarotase_sf_dom"/>
</dbReference>
<evidence type="ECO:0000256" key="2">
    <source>
        <dbReference type="ARBA" id="ARBA00005001"/>
    </source>
</evidence>
<evidence type="ECO:0000313" key="10">
    <source>
        <dbReference type="EMBL" id="QFY55962.1"/>
    </source>
</evidence>
<evidence type="ECO:0000313" key="9">
    <source>
        <dbReference type="EMBL" id="PCC97942.1"/>
    </source>
</evidence>
<dbReference type="GO" id="GO:0030246">
    <property type="term" value="F:carbohydrate binding"/>
    <property type="evidence" value="ECO:0007669"/>
    <property type="project" value="InterPro"/>
</dbReference>
<dbReference type="InterPro" id="IPR014438">
    <property type="entry name" value="Glucan_biosyn_MdoG/MdoD"/>
</dbReference>
<dbReference type="PANTHER" id="PTHR30504">
    <property type="entry name" value="GLUCANS BIOSYNTHESIS PROTEIN"/>
    <property type="match status" value="1"/>
</dbReference>
<dbReference type="AlphaFoldDB" id="A0AA91U000"/>
<keyword evidence="12" id="KW-1185">Reference proteome</keyword>
<dbReference type="EMBL" id="NWMT01000235">
    <property type="protein sequence ID" value="PCC97942.1"/>
    <property type="molecule type" value="Genomic_DNA"/>
</dbReference>
<feature type="chain" id="PRO_5041713883" description="Glucans biosynthesis protein G" evidence="7">
    <location>
        <begin position="24"/>
        <end position="516"/>
    </location>
</feature>
<protein>
    <recommendedName>
        <fullName evidence="4">Glucans biosynthesis protein G</fullName>
    </recommendedName>
</protein>
<feature type="domain" description="Glucan biosynthesis periplasmic MdoG C-terminal" evidence="8">
    <location>
        <begin position="30"/>
        <end position="504"/>
    </location>
</feature>
<dbReference type="GO" id="GO:0030288">
    <property type="term" value="C:outer membrane-bounded periplasmic space"/>
    <property type="evidence" value="ECO:0007669"/>
    <property type="project" value="TreeGrafter"/>
</dbReference>
<sequence length="516" mass="57346">MKLVITSGLGVLLLSMLSCGVIAEEQSVRDRVIAKAEALAQKPYKAPPAIPRFMRDLSYDQYQGIRFKPENSLWQDSGAGFKAMLVPTGLFYTHPVAINIVENDKIKPLAFSKSNFTYPTTEVEQQVPADLGYAGFKLTFPLAGEDIQNQFLVFAGASYYRAVSRDTNFGLSGRGLALNTGLPGGEEFPAFTEYWLETPKPGDKSFSFHALLDTRSMTGAYRFTVTPGDETELKVESVVFPRSEVQLMGVAPLTSMFYFGQNTFKPHGEWRPEVHDSDGLLIHNGGSEEWLWRPLLNPTSLTMDYFATENIRGFGLIQRDNEFTHYMDKEARYDTRPSAWIKPEGDWGKGDVVLVQLPTPNETNDNIVAFWRPQAAVTPGEPQYFSYSAIYGDQHVAKEPLARSMDTYVGDGNRVGGGYQEGAVRVIVDFAGGPLDELAADAPVVASVTGLEEGEVLGHYVEYIEPLERWRLSILVRPATDKSLALRGYLQLEDTPLTETWTYQLPSDTGVLSPQK</sequence>
<evidence type="ECO:0000256" key="1">
    <source>
        <dbReference type="ARBA" id="ARBA00004418"/>
    </source>
</evidence>
<dbReference type="InterPro" id="IPR014718">
    <property type="entry name" value="GH-type_carb-bd"/>
</dbReference>
<dbReference type="InterPro" id="IPR014756">
    <property type="entry name" value="Ig_E-set"/>
</dbReference>
<dbReference type="RefSeq" id="WP_096347962.1">
    <property type="nucleotide sequence ID" value="NZ_CP033116.1"/>
</dbReference>
<comment type="pathway">
    <text evidence="2">Glycan metabolism; osmoregulated periplasmic glucan (OPG) biosynthesis.</text>
</comment>
<dbReference type="InterPro" id="IPR007444">
    <property type="entry name" value="Glucan_biosyn_MdoG_C"/>
</dbReference>
<dbReference type="SUPFAM" id="SSF81296">
    <property type="entry name" value="E set domains"/>
    <property type="match status" value="1"/>
</dbReference>
<dbReference type="FunFam" id="2.70.98.10:FF:000001">
    <property type="entry name" value="Glucans biosynthesis protein G"/>
    <property type="match status" value="1"/>
</dbReference>
<gene>
    <name evidence="9" type="ORF">CO192_18190</name>
    <name evidence="10" type="ORF">EAO82_06060</name>
</gene>
<evidence type="ECO:0000256" key="3">
    <source>
        <dbReference type="ARBA" id="ARBA00009284"/>
    </source>
</evidence>
<dbReference type="EMBL" id="CP033116">
    <property type="protein sequence ID" value="QFY55962.1"/>
    <property type="molecule type" value="Genomic_DNA"/>
</dbReference>
<accession>A0AA91U000</accession>
<dbReference type="GO" id="GO:0003824">
    <property type="term" value="F:catalytic activity"/>
    <property type="evidence" value="ECO:0007669"/>
    <property type="project" value="InterPro"/>
</dbReference>
<dbReference type="Gene3D" id="2.70.98.10">
    <property type="match status" value="1"/>
</dbReference>
<dbReference type="InterPro" id="IPR013783">
    <property type="entry name" value="Ig-like_fold"/>
</dbReference>
<dbReference type="Proteomes" id="UP000344571">
    <property type="component" value="Chromosome"/>
</dbReference>
<evidence type="ECO:0000259" key="8">
    <source>
        <dbReference type="Pfam" id="PF04349"/>
    </source>
</evidence>
<dbReference type="PIRSF" id="PIRSF006281">
    <property type="entry name" value="MdoG"/>
    <property type="match status" value="1"/>
</dbReference>
<proteinExistence type="inferred from homology"/>
<dbReference type="GO" id="GO:0051274">
    <property type="term" value="P:beta-glucan biosynthetic process"/>
    <property type="evidence" value="ECO:0007669"/>
    <property type="project" value="TreeGrafter"/>
</dbReference>
<reference evidence="10 12" key="2">
    <citation type="submission" date="2018-10" db="EMBL/GenBank/DDBJ databases">
        <title>Complete genome sequence of Pseudomonas pelagia strain Kongs-67.</title>
        <authorList>
            <person name="Sinha R.K."/>
            <person name="Krishnan K."/>
        </authorList>
    </citation>
    <scope>NUCLEOTIDE SEQUENCE [LARGE SCALE GENOMIC DNA]</scope>
    <source>
        <strain evidence="10 12">Kongs-67</strain>
    </source>
</reference>
<keyword evidence="6" id="KW-0574">Periplasm</keyword>
<dbReference type="PROSITE" id="PS51257">
    <property type="entry name" value="PROKAR_LIPOPROTEIN"/>
    <property type="match status" value="1"/>
</dbReference>
<dbReference type="Pfam" id="PF04349">
    <property type="entry name" value="MdoG"/>
    <property type="match status" value="1"/>
</dbReference>
<comment type="similarity">
    <text evidence="3">Belongs to the OpgD/OpgG family.</text>
</comment>
<evidence type="ECO:0000313" key="12">
    <source>
        <dbReference type="Proteomes" id="UP000344571"/>
    </source>
</evidence>
<dbReference type="Gene3D" id="2.60.40.10">
    <property type="entry name" value="Immunoglobulins"/>
    <property type="match status" value="1"/>
</dbReference>
<name>A0AA91U000_9GAMM</name>